<feature type="transmembrane region" description="Helical" evidence="12">
    <location>
        <begin position="96"/>
        <end position="113"/>
    </location>
</feature>
<evidence type="ECO:0000256" key="7">
    <source>
        <dbReference type="ARBA" id="ARBA00022989"/>
    </source>
</evidence>
<dbReference type="STRING" id="630515.SAMN04489812_5590"/>
<evidence type="ECO:0000256" key="8">
    <source>
        <dbReference type="ARBA" id="ARBA00023136"/>
    </source>
</evidence>
<evidence type="ECO:0000256" key="9">
    <source>
        <dbReference type="ARBA" id="ARBA00035611"/>
    </source>
</evidence>
<evidence type="ECO:0000256" key="6">
    <source>
        <dbReference type="ARBA" id="ARBA00022692"/>
    </source>
</evidence>
<feature type="transmembrane region" description="Helical" evidence="12">
    <location>
        <begin position="119"/>
        <end position="140"/>
    </location>
</feature>
<keyword evidence="4" id="KW-0997">Cell inner membrane</keyword>
<feature type="transmembrane region" description="Helical" evidence="12">
    <location>
        <begin position="251"/>
        <end position="269"/>
    </location>
</feature>
<feature type="compositionally biased region" description="Polar residues" evidence="11">
    <location>
        <begin position="576"/>
        <end position="609"/>
    </location>
</feature>
<dbReference type="AlphaFoldDB" id="A0A1H2A1L0"/>
<feature type="transmembrane region" description="Helical" evidence="12">
    <location>
        <begin position="381"/>
        <end position="400"/>
    </location>
</feature>
<feature type="region of interest" description="Disordered" evidence="11">
    <location>
        <begin position="448"/>
        <end position="626"/>
    </location>
</feature>
<evidence type="ECO:0000256" key="1">
    <source>
        <dbReference type="ARBA" id="ARBA00004651"/>
    </source>
</evidence>
<dbReference type="Proteomes" id="UP000199103">
    <property type="component" value="Chromosome I"/>
</dbReference>
<comment type="function">
    <text evidence="9">Part of the binding-protein-dependent transport system for D-xylose. Probably responsible for the translocation of the substrate across the membrane.</text>
</comment>
<feature type="compositionally biased region" description="Polar residues" evidence="11">
    <location>
        <begin position="617"/>
        <end position="626"/>
    </location>
</feature>
<feature type="transmembrane region" description="Helical" evidence="12">
    <location>
        <begin position="147"/>
        <end position="166"/>
    </location>
</feature>
<keyword evidence="6 12" id="KW-0812">Transmembrane</keyword>
<keyword evidence="7 12" id="KW-1133">Transmembrane helix</keyword>
<evidence type="ECO:0000256" key="11">
    <source>
        <dbReference type="SAM" id="MobiDB-lite"/>
    </source>
</evidence>
<evidence type="ECO:0000313" key="13">
    <source>
        <dbReference type="EMBL" id="SDT39612.1"/>
    </source>
</evidence>
<dbReference type="GO" id="GO:0005886">
    <property type="term" value="C:plasma membrane"/>
    <property type="evidence" value="ECO:0007669"/>
    <property type="project" value="UniProtKB-SubCell"/>
</dbReference>
<comment type="subcellular location">
    <subcellularLocation>
        <location evidence="1">Cell membrane</location>
        <topology evidence="1">Multi-pass membrane protein</topology>
    </subcellularLocation>
</comment>
<dbReference type="PANTHER" id="PTHR32196:SF32">
    <property type="entry name" value="XYLOSE TRANSPORT SYSTEM PERMEASE PROTEIN XYLH"/>
    <property type="match status" value="1"/>
</dbReference>
<evidence type="ECO:0000256" key="12">
    <source>
        <dbReference type="SAM" id="Phobius"/>
    </source>
</evidence>
<feature type="transmembrane region" description="Helical" evidence="12">
    <location>
        <begin position="69"/>
        <end position="89"/>
    </location>
</feature>
<evidence type="ECO:0000256" key="2">
    <source>
        <dbReference type="ARBA" id="ARBA00022448"/>
    </source>
</evidence>
<name>A0A1H2A1L0_9ACTN</name>
<organism evidence="13 14">
    <name type="scientific">Microlunatus soli</name>
    <dbReference type="NCBI Taxonomy" id="630515"/>
    <lineage>
        <taxon>Bacteria</taxon>
        <taxon>Bacillati</taxon>
        <taxon>Actinomycetota</taxon>
        <taxon>Actinomycetes</taxon>
        <taxon>Propionibacteriales</taxon>
        <taxon>Propionibacteriaceae</taxon>
        <taxon>Microlunatus</taxon>
    </lineage>
</organism>
<sequence length="626" mass="64919">MSAQTAQTGMQPSIIDERYLPLSPLQVLTRRAREGQLGVIPVIVALVVIVITFQSINPNFISPSNLVNLSTQVAYVGLLAMGINLVLLLGQIDLSLAQIGGLTASLFGVLMMREGLNPLLSVIVMFAIGITLGLIQGWFFAAVGIPAFVVTLAGLLAFSGLTLITLGSQKNLSVTDSFVFSLANFYFPAVVAYAFGALLIGVFVVGQVRDAILRRRAGLAATSFVLIGIRGVLLAAVVFGFLIAINYDFGLSLPFFVFGVIAIGIDLMLRKTRYGQNVYAVGGNLEAARRSGIHVTWIRISVFMIAAGLATLFGLMKAGVTTNAGSTLVGTQDLLTAIAAAVIGGTSLFGGRGTAWAPVLGALVVASINNGLYLIGFNSDAQQIITALVLLAAVVLDATAQRGQRVIDALPRHGRPRALLAAIMRTSQHTPEADPEPSARRREELTAVAGTVTGRSVNGDSGRKPAPTSSKPARAQENSRQSAKSRRQQAKGTNGSARPDSTARPIGTVRLDPDQERPTSAGGSSKINGNGSGAPTSNGHRANGNGVGRNGTNGSDGSKINGRSTKINGAGGKNGSKINGDSTKVNGSSSNGTKRNGNSPKTNGSNGSNGKAVKGQQPETVGQSRK</sequence>
<feature type="transmembrane region" description="Helical" evidence="12">
    <location>
        <begin position="37"/>
        <end position="57"/>
    </location>
</feature>
<gene>
    <name evidence="13" type="ORF">SAMN04489812_5590</name>
</gene>
<evidence type="ECO:0000256" key="5">
    <source>
        <dbReference type="ARBA" id="ARBA00022597"/>
    </source>
</evidence>
<feature type="compositionally biased region" description="Polar residues" evidence="11">
    <location>
        <begin position="555"/>
        <end position="567"/>
    </location>
</feature>
<dbReference type="Pfam" id="PF02653">
    <property type="entry name" value="BPD_transp_2"/>
    <property type="match status" value="1"/>
</dbReference>
<proteinExistence type="predicted"/>
<feature type="transmembrane region" description="Helical" evidence="12">
    <location>
        <begin position="297"/>
        <end position="316"/>
    </location>
</feature>
<keyword evidence="5" id="KW-0762">Sugar transport</keyword>
<feature type="transmembrane region" description="Helical" evidence="12">
    <location>
        <begin position="356"/>
        <end position="375"/>
    </location>
</feature>
<dbReference type="RefSeq" id="WP_197679900.1">
    <property type="nucleotide sequence ID" value="NZ_LT629772.1"/>
</dbReference>
<dbReference type="PANTHER" id="PTHR32196">
    <property type="entry name" value="ABC TRANSPORTER PERMEASE PROTEIN YPHD-RELATED-RELATED"/>
    <property type="match status" value="1"/>
</dbReference>
<protein>
    <recommendedName>
        <fullName evidence="10">Xylose transport system permease protein XylH</fullName>
    </recommendedName>
</protein>
<evidence type="ECO:0000256" key="10">
    <source>
        <dbReference type="ARBA" id="ARBA00035686"/>
    </source>
</evidence>
<keyword evidence="2" id="KW-0813">Transport</keyword>
<evidence type="ECO:0000256" key="3">
    <source>
        <dbReference type="ARBA" id="ARBA00022475"/>
    </source>
</evidence>
<dbReference type="EMBL" id="LT629772">
    <property type="protein sequence ID" value="SDT39612.1"/>
    <property type="molecule type" value="Genomic_DNA"/>
</dbReference>
<feature type="transmembrane region" description="Helical" evidence="12">
    <location>
        <begin position="186"/>
        <end position="205"/>
    </location>
</feature>
<reference evidence="13 14" key="1">
    <citation type="submission" date="2016-10" db="EMBL/GenBank/DDBJ databases">
        <authorList>
            <person name="de Groot N.N."/>
        </authorList>
    </citation>
    <scope>NUCLEOTIDE SEQUENCE [LARGE SCALE GENOMIC DNA]</scope>
    <source>
        <strain evidence="13 14">DSM 21800</strain>
    </source>
</reference>
<dbReference type="InterPro" id="IPR001851">
    <property type="entry name" value="ABC_transp_permease"/>
</dbReference>
<keyword evidence="3" id="KW-1003">Cell membrane</keyword>
<dbReference type="CDD" id="cd06579">
    <property type="entry name" value="TM_PBP1_transp_AraH_like"/>
    <property type="match status" value="1"/>
</dbReference>
<keyword evidence="8 12" id="KW-0472">Membrane</keyword>
<evidence type="ECO:0000313" key="14">
    <source>
        <dbReference type="Proteomes" id="UP000199103"/>
    </source>
</evidence>
<feature type="compositionally biased region" description="Low complexity" evidence="11">
    <location>
        <begin position="520"/>
        <end position="529"/>
    </location>
</feature>
<feature type="transmembrane region" description="Helical" evidence="12">
    <location>
        <begin position="217"/>
        <end position="245"/>
    </location>
</feature>
<dbReference type="GO" id="GO:0022857">
    <property type="term" value="F:transmembrane transporter activity"/>
    <property type="evidence" value="ECO:0007669"/>
    <property type="project" value="InterPro"/>
</dbReference>
<feature type="compositionally biased region" description="Polar residues" evidence="11">
    <location>
        <begin position="467"/>
        <end position="482"/>
    </location>
</feature>
<evidence type="ECO:0000256" key="4">
    <source>
        <dbReference type="ARBA" id="ARBA00022519"/>
    </source>
</evidence>
<keyword evidence="14" id="KW-1185">Reference proteome</keyword>
<accession>A0A1H2A1L0</accession>